<accession>A0A5C3KCH3</accession>
<evidence type="ECO:0000313" key="3">
    <source>
        <dbReference type="EMBL" id="TFK17457.1"/>
    </source>
</evidence>
<evidence type="ECO:0000256" key="2">
    <source>
        <dbReference type="SAM" id="Phobius"/>
    </source>
</evidence>
<dbReference type="AlphaFoldDB" id="A0A5C3KCH3"/>
<reference evidence="3 4" key="1">
    <citation type="journal article" date="2019" name="Nat. Ecol. Evol.">
        <title>Megaphylogeny resolves global patterns of mushroom evolution.</title>
        <authorList>
            <person name="Varga T."/>
            <person name="Krizsan K."/>
            <person name="Foldi C."/>
            <person name="Dima B."/>
            <person name="Sanchez-Garcia M."/>
            <person name="Sanchez-Ramirez S."/>
            <person name="Szollosi G.J."/>
            <person name="Szarkandi J.G."/>
            <person name="Papp V."/>
            <person name="Albert L."/>
            <person name="Andreopoulos W."/>
            <person name="Angelini C."/>
            <person name="Antonin V."/>
            <person name="Barry K.W."/>
            <person name="Bougher N.L."/>
            <person name="Buchanan P."/>
            <person name="Buyck B."/>
            <person name="Bense V."/>
            <person name="Catcheside P."/>
            <person name="Chovatia M."/>
            <person name="Cooper J."/>
            <person name="Damon W."/>
            <person name="Desjardin D."/>
            <person name="Finy P."/>
            <person name="Geml J."/>
            <person name="Haridas S."/>
            <person name="Hughes K."/>
            <person name="Justo A."/>
            <person name="Karasinski D."/>
            <person name="Kautmanova I."/>
            <person name="Kiss B."/>
            <person name="Kocsube S."/>
            <person name="Kotiranta H."/>
            <person name="LaButti K.M."/>
            <person name="Lechner B.E."/>
            <person name="Liimatainen K."/>
            <person name="Lipzen A."/>
            <person name="Lukacs Z."/>
            <person name="Mihaltcheva S."/>
            <person name="Morgado L.N."/>
            <person name="Niskanen T."/>
            <person name="Noordeloos M.E."/>
            <person name="Ohm R.A."/>
            <person name="Ortiz-Santana B."/>
            <person name="Ovrebo C."/>
            <person name="Racz N."/>
            <person name="Riley R."/>
            <person name="Savchenko A."/>
            <person name="Shiryaev A."/>
            <person name="Soop K."/>
            <person name="Spirin V."/>
            <person name="Szebenyi C."/>
            <person name="Tomsovsky M."/>
            <person name="Tulloss R.E."/>
            <person name="Uehling J."/>
            <person name="Grigoriev I.V."/>
            <person name="Vagvolgyi C."/>
            <person name="Papp T."/>
            <person name="Martin F.M."/>
            <person name="Miettinen O."/>
            <person name="Hibbett D.S."/>
            <person name="Nagy L.G."/>
        </authorList>
    </citation>
    <scope>NUCLEOTIDE SEQUENCE [LARGE SCALE GENOMIC DNA]</scope>
    <source>
        <strain evidence="3 4">CBS 121175</strain>
    </source>
</reference>
<sequence length="167" mass="17327">MHPAIYSCCAPVAAPVAAPGAPGAPVAPGAPAAATAPVAPHPAPPPGTADAPTPPSAPIALITGTPTPAHYTSQPQLPKPNSQNKIQTKRNETQAGDTSGRKTRYQAPTLLLVLLVLIQLRVLVQLLLLIQLPIVIGCSNKTIPAEKQGFSRSFSSLQQAFWRCIGR</sequence>
<protein>
    <submittedName>
        <fullName evidence="3">Uncharacterized protein</fullName>
    </submittedName>
</protein>
<feature type="compositionally biased region" description="Pro residues" evidence="1">
    <location>
        <begin position="39"/>
        <end position="57"/>
    </location>
</feature>
<organism evidence="3 4">
    <name type="scientific">Coprinopsis marcescibilis</name>
    <name type="common">Agaric fungus</name>
    <name type="synonym">Psathyrella marcescibilis</name>
    <dbReference type="NCBI Taxonomy" id="230819"/>
    <lineage>
        <taxon>Eukaryota</taxon>
        <taxon>Fungi</taxon>
        <taxon>Dikarya</taxon>
        <taxon>Basidiomycota</taxon>
        <taxon>Agaricomycotina</taxon>
        <taxon>Agaricomycetes</taxon>
        <taxon>Agaricomycetidae</taxon>
        <taxon>Agaricales</taxon>
        <taxon>Agaricineae</taxon>
        <taxon>Psathyrellaceae</taxon>
        <taxon>Coprinopsis</taxon>
    </lineage>
</organism>
<keyword evidence="2" id="KW-0812">Transmembrane</keyword>
<keyword evidence="4" id="KW-1185">Reference proteome</keyword>
<feature type="transmembrane region" description="Helical" evidence="2">
    <location>
        <begin position="110"/>
        <end position="134"/>
    </location>
</feature>
<evidence type="ECO:0000256" key="1">
    <source>
        <dbReference type="SAM" id="MobiDB-lite"/>
    </source>
</evidence>
<feature type="compositionally biased region" description="Polar residues" evidence="1">
    <location>
        <begin position="64"/>
        <end position="86"/>
    </location>
</feature>
<gene>
    <name evidence="3" type="ORF">FA15DRAFT_327208</name>
</gene>
<dbReference type="Proteomes" id="UP000307440">
    <property type="component" value="Unassembled WGS sequence"/>
</dbReference>
<keyword evidence="2" id="KW-0472">Membrane</keyword>
<name>A0A5C3KCH3_COPMA</name>
<proteinExistence type="predicted"/>
<evidence type="ECO:0000313" key="4">
    <source>
        <dbReference type="Proteomes" id="UP000307440"/>
    </source>
</evidence>
<keyword evidence="2" id="KW-1133">Transmembrane helix</keyword>
<feature type="compositionally biased region" description="Low complexity" evidence="1">
    <location>
        <begin position="20"/>
        <end position="38"/>
    </location>
</feature>
<feature type="region of interest" description="Disordered" evidence="1">
    <location>
        <begin position="20"/>
        <end position="101"/>
    </location>
</feature>
<dbReference type="EMBL" id="ML210508">
    <property type="protein sequence ID" value="TFK17457.1"/>
    <property type="molecule type" value="Genomic_DNA"/>
</dbReference>